<gene>
    <name evidence="1" type="ORF">DesyoDRAFT_0035</name>
</gene>
<dbReference type="eggNOG" id="COG0455">
    <property type="taxonomic scope" value="Bacteria"/>
</dbReference>
<keyword evidence="2" id="KW-1185">Reference proteome</keyword>
<dbReference type="Proteomes" id="UP000005104">
    <property type="component" value="Chromosome"/>
</dbReference>
<dbReference type="EMBL" id="CM001441">
    <property type="protein sequence ID" value="EHQ87267.1"/>
    <property type="molecule type" value="Genomic_DNA"/>
</dbReference>
<sequence>MGEYASGKSECAVNRALELLHSSEVQKPITLADLDTVEPTYTLRPIRDELMRLGLDVVAWATSETMGLGEAGSVIRPDMRWVLKRPGSIIIDIGYGVQGSKTLNIIEGAWEDPDLMVLLVLNLGRPLTGTYQDMLDYARELGPVHGLINNSHLGEETSLSFIQEGALIVSKVGEALNIPVVATTADEQFRAQLGLSDGLGHPVRYLKRFMPHAFW</sequence>
<evidence type="ECO:0000313" key="1">
    <source>
        <dbReference type="EMBL" id="EHQ87267.1"/>
    </source>
</evidence>
<dbReference type="AlphaFoldDB" id="H5Y147"/>
<reference evidence="1 2" key="1">
    <citation type="submission" date="2011-11" db="EMBL/GenBank/DDBJ databases">
        <title>The Noncontiguous Finished genome of Desulfosporosinus youngiae DSM 17734.</title>
        <authorList>
            <consortium name="US DOE Joint Genome Institute (JGI-PGF)"/>
            <person name="Lucas S."/>
            <person name="Han J."/>
            <person name="Lapidus A."/>
            <person name="Cheng J.-F."/>
            <person name="Goodwin L."/>
            <person name="Pitluck S."/>
            <person name="Peters L."/>
            <person name="Ovchinnikova G."/>
            <person name="Lu M."/>
            <person name="Land M.L."/>
            <person name="Hauser L."/>
            <person name="Pester M."/>
            <person name="Spring S."/>
            <person name="Ollivier B."/>
            <person name="Rattei T."/>
            <person name="Klenk H.-P."/>
            <person name="Wagner M."/>
            <person name="Loy A."/>
            <person name="Woyke T.J."/>
        </authorList>
    </citation>
    <scope>NUCLEOTIDE SEQUENCE [LARGE SCALE GENOMIC DNA]</scope>
    <source>
        <strain evidence="1 2">DSM 17734</strain>
    </source>
</reference>
<protein>
    <submittedName>
        <fullName evidence="1">Uncharacterized protein</fullName>
    </submittedName>
</protein>
<dbReference type="STRING" id="768710.DesyoDRAFT_0035"/>
<name>H5Y147_9FIRM</name>
<accession>H5Y147</accession>
<evidence type="ECO:0000313" key="2">
    <source>
        <dbReference type="Proteomes" id="UP000005104"/>
    </source>
</evidence>
<proteinExistence type="predicted"/>
<dbReference type="HOGENOM" id="CLU_084710_2_0_9"/>
<organism evidence="1 2">
    <name type="scientific">Desulfosporosinus youngiae DSM 17734</name>
    <dbReference type="NCBI Taxonomy" id="768710"/>
    <lineage>
        <taxon>Bacteria</taxon>
        <taxon>Bacillati</taxon>
        <taxon>Bacillota</taxon>
        <taxon>Clostridia</taxon>
        <taxon>Eubacteriales</taxon>
        <taxon>Desulfitobacteriaceae</taxon>
        <taxon>Desulfosporosinus</taxon>
    </lineage>
</organism>